<dbReference type="EMBL" id="DUZY01000008">
    <property type="protein sequence ID" value="DAD49030.1"/>
    <property type="molecule type" value="Genomic_DNA"/>
</dbReference>
<gene>
    <name evidence="1" type="ORF">HUJ06_018967</name>
</gene>
<protein>
    <submittedName>
        <fullName evidence="1">Uncharacterized protein</fullName>
    </submittedName>
</protein>
<dbReference type="AlphaFoldDB" id="A0A822ZX17"/>
<reference evidence="1 2" key="1">
    <citation type="journal article" date="2020" name="Mol. Biol. Evol.">
        <title>Distinct Expression and Methylation Patterns for Genes with Different Fates following a Single Whole-Genome Duplication in Flowering Plants.</title>
        <authorList>
            <person name="Shi T."/>
            <person name="Rahmani R.S."/>
            <person name="Gugger P.F."/>
            <person name="Wang M."/>
            <person name="Li H."/>
            <person name="Zhang Y."/>
            <person name="Li Z."/>
            <person name="Wang Q."/>
            <person name="Van de Peer Y."/>
            <person name="Marchal K."/>
            <person name="Chen J."/>
        </authorList>
    </citation>
    <scope>NUCLEOTIDE SEQUENCE [LARGE SCALE GENOMIC DNA]</scope>
    <source>
        <tissue evidence="1">Leaf</tissue>
    </source>
</reference>
<evidence type="ECO:0000313" key="1">
    <source>
        <dbReference type="EMBL" id="DAD49030.1"/>
    </source>
</evidence>
<name>A0A822ZX17_NELNU</name>
<dbReference type="Proteomes" id="UP000607653">
    <property type="component" value="Unassembled WGS sequence"/>
</dbReference>
<keyword evidence="2" id="KW-1185">Reference proteome</keyword>
<proteinExistence type="predicted"/>
<organism evidence="1 2">
    <name type="scientific">Nelumbo nucifera</name>
    <name type="common">Sacred lotus</name>
    <dbReference type="NCBI Taxonomy" id="4432"/>
    <lineage>
        <taxon>Eukaryota</taxon>
        <taxon>Viridiplantae</taxon>
        <taxon>Streptophyta</taxon>
        <taxon>Embryophyta</taxon>
        <taxon>Tracheophyta</taxon>
        <taxon>Spermatophyta</taxon>
        <taxon>Magnoliopsida</taxon>
        <taxon>Proteales</taxon>
        <taxon>Nelumbonaceae</taxon>
        <taxon>Nelumbo</taxon>
    </lineage>
</organism>
<sequence length="47" mass="5594">MVQGGKMDSGRWLGVWEYFSFKGEARKKQNIYEKKEKAEAECRNDKH</sequence>
<evidence type="ECO:0000313" key="2">
    <source>
        <dbReference type="Proteomes" id="UP000607653"/>
    </source>
</evidence>
<comment type="caution">
    <text evidence="1">The sequence shown here is derived from an EMBL/GenBank/DDBJ whole genome shotgun (WGS) entry which is preliminary data.</text>
</comment>
<accession>A0A822ZX17</accession>